<organism evidence="7 8">
    <name type="scientific">Micrococcus flavus</name>
    <dbReference type="NCBI Taxonomy" id="384602"/>
    <lineage>
        <taxon>Bacteria</taxon>
        <taxon>Bacillati</taxon>
        <taxon>Actinomycetota</taxon>
        <taxon>Actinomycetes</taxon>
        <taxon>Micrococcales</taxon>
        <taxon>Micrococcaceae</taxon>
        <taxon>Micrococcus</taxon>
    </lineage>
</organism>
<keyword evidence="5" id="KW-0460">Magnesium</keyword>
<dbReference type="Gene3D" id="1.10.600.10">
    <property type="entry name" value="Farnesyl Diphosphate Synthase"/>
    <property type="match status" value="1"/>
</dbReference>
<dbReference type="GO" id="GO:0004311">
    <property type="term" value="F:geranylgeranyl diphosphate synthase activity"/>
    <property type="evidence" value="ECO:0007669"/>
    <property type="project" value="UniProtKB-EC"/>
</dbReference>
<gene>
    <name evidence="7" type="ORF">BJ976_000095</name>
</gene>
<keyword evidence="4" id="KW-0479">Metal-binding</keyword>
<dbReference type="PANTHER" id="PTHR12001">
    <property type="entry name" value="GERANYLGERANYL PYROPHOSPHATE SYNTHASE"/>
    <property type="match status" value="1"/>
</dbReference>
<dbReference type="AlphaFoldDB" id="A0A4Y8WZV7"/>
<evidence type="ECO:0000256" key="3">
    <source>
        <dbReference type="ARBA" id="ARBA00022679"/>
    </source>
</evidence>
<dbReference type="Proteomes" id="UP000560081">
    <property type="component" value="Unassembled WGS sequence"/>
</dbReference>
<dbReference type="EC" id="2.5.1.10" evidence="7"/>
<dbReference type="EMBL" id="JACHMC010000001">
    <property type="protein sequence ID" value="MBB4881744.1"/>
    <property type="molecule type" value="Genomic_DNA"/>
</dbReference>
<dbReference type="PROSITE" id="PS00444">
    <property type="entry name" value="POLYPRENYL_SYNTHASE_2"/>
    <property type="match status" value="1"/>
</dbReference>
<dbReference type="PANTHER" id="PTHR12001:SF85">
    <property type="entry name" value="SHORT CHAIN ISOPRENYL DIPHOSPHATE SYNTHASE"/>
    <property type="match status" value="1"/>
</dbReference>
<dbReference type="GO" id="GO:0046872">
    <property type="term" value="F:metal ion binding"/>
    <property type="evidence" value="ECO:0007669"/>
    <property type="project" value="UniProtKB-KW"/>
</dbReference>
<comment type="caution">
    <text evidence="7">The sequence shown here is derived from an EMBL/GenBank/DDBJ whole genome shotgun (WGS) entry which is preliminary data.</text>
</comment>
<comment type="similarity">
    <text evidence="2 6">Belongs to the FPP/GGPP synthase family.</text>
</comment>
<dbReference type="OrthoDB" id="4497239at2"/>
<dbReference type="InterPro" id="IPR000092">
    <property type="entry name" value="Polyprenyl_synt"/>
</dbReference>
<dbReference type="GO" id="GO:0004337">
    <property type="term" value="F:(2E,6E)-farnesyl diphosphate synthase activity"/>
    <property type="evidence" value="ECO:0007669"/>
    <property type="project" value="UniProtKB-EC"/>
</dbReference>
<evidence type="ECO:0000313" key="8">
    <source>
        <dbReference type="Proteomes" id="UP000560081"/>
    </source>
</evidence>
<keyword evidence="3 6" id="KW-0808">Transferase</keyword>
<evidence type="ECO:0000256" key="2">
    <source>
        <dbReference type="ARBA" id="ARBA00006706"/>
    </source>
</evidence>
<dbReference type="GO" id="GO:0004161">
    <property type="term" value="F:dimethylallyltranstransferase activity"/>
    <property type="evidence" value="ECO:0007669"/>
    <property type="project" value="UniProtKB-EC"/>
</dbReference>
<dbReference type="RefSeq" id="WP_135030420.1">
    <property type="nucleotide sequence ID" value="NZ_BMLA01000010.1"/>
</dbReference>
<dbReference type="InterPro" id="IPR008949">
    <property type="entry name" value="Isoprenoid_synthase_dom_sf"/>
</dbReference>
<dbReference type="EC" id="2.5.1.29" evidence="7"/>
<dbReference type="PROSITE" id="PS00723">
    <property type="entry name" value="POLYPRENYL_SYNTHASE_1"/>
    <property type="match status" value="1"/>
</dbReference>
<keyword evidence="8" id="KW-1185">Reference proteome</keyword>
<dbReference type="SFLD" id="SFLDS00005">
    <property type="entry name" value="Isoprenoid_Synthase_Type_I"/>
    <property type="match status" value="1"/>
</dbReference>
<dbReference type="InterPro" id="IPR033749">
    <property type="entry name" value="Polyprenyl_synt_CS"/>
</dbReference>
<accession>A0A4Y8WZV7</accession>
<proteinExistence type="inferred from homology"/>
<dbReference type="SUPFAM" id="SSF48576">
    <property type="entry name" value="Terpenoid synthases"/>
    <property type="match status" value="1"/>
</dbReference>
<dbReference type="EC" id="2.5.1.1" evidence="7"/>
<dbReference type="Pfam" id="PF00348">
    <property type="entry name" value="polyprenyl_synt"/>
    <property type="match status" value="1"/>
</dbReference>
<evidence type="ECO:0000256" key="4">
    <source>
        <dbReference type="ARBA" id="ARBA00022723"/>
    </source>
</evidence>
<evidence type="ECO:0000256" key="6">
    <source>
        <dbReference type="RuleBase" id="RU004466"/>
    </source>
</evidence>
<name>A0A4Y8WZV7_9MICC</name>
<dbReference type="GO" id="GO:0008299">
    <property type="term" value="P:isoprenoid biosynthetic process"/>
    <property type="evidence" value="ECO:0007669"/>
    <property type="project" value="InterPro"/>
</dbReference>
<evidence type="ECO:0000256" key="1">
    <source>
        <dbReference type="ARBA" id="ARBA00001946"/>
    </source>
</evidence>
<evidence type="ECO:0000313" key="7">
    <source>
        <dbReference type="EMBL" id="MBB4881744.1"/>
    </source>
</evidence>
<reference evidence="7 8" key="1">
    <citation type="submission" date="2020-08" db="EMBL/GenBank/DDBJ databases">
        <title>Sequencing the genomes of 1000 actinobacteria strains.</title>
        <authorList>
            <person name="Klenk H.-P."/>
        </authorList>
    </citation>
    <scope>NUCLEOTIDE SEQUENCE [LARGE SCALE GENOMIC DNA]</scope>
    <source>
        <strain evidence="7 8">DSM 19079</strain>
    </source>
</reference>
<comment type="cofactor">
    <cofactor evidence="1">
        <name>Mg(2+)</name>
        <dbReference type="ChEBI" id="CHEBI:18420"/>
    </cofactor>
</comment>
<evidence type="ECO:0000256" key="5">
    <source>
        <dbReference type="ARBA" id="ARBA00022842"/>
    </source>
</evidence>
<protein>
    <submittedName>
        <fullName evidence="7">Geranylgeranyl diphosphate synthase type II</fullName>
        <ecNumber evidence="7">2.5.1.1</ecNumber>
        <ecNumber evidence="7">2.5.1.10</ecNumber>
        <ecNumber evidence="7">2.5.1.29</ecNumber>
    </submittedName>
</protein>
<sequence>MSPRHDAVAAVRAELADVFARRPLGEDAPASFHLMWDRLREQTDGGKLVRPRLVDLGYRTAAADPGSPRPRSVARLGAAFELLHAALIVHDDVIDRDMVRRGRPTVAELYRREAAQAGAPAGEDAHLGRSAGVIAGDVLLTEAFRLAVTCAEDPARGAAAASAVFRAATAAAAGELEDVLFTLHRHAGEHPPTERILTMERLKTAGYTFEEPLRAGALLAGAAPAHADALAEAGALLGIAYQVIDDVLGTTGDPERTGKADDADLREGKATLITAHGRRDPRVRAALERVTRAERDGADLAELAEAVHEAREALVAAGSVAHATDVAADLVDRARALLDGLPLGPTERAEFVATCHHILHREA</sequence>